<keyword evidence="3" id="KW-1185">Reference proteome</keyword>
<evidence type="ECO:0000313" key="3">
    <source>
        <dbReference type="Proteomes" id="UP000799779"/>
    </source>
</evidence>
<gene>
    <name evidence="2" type="ORF">P154DRAFT_533546</name>
</gene>
<dbReference type="Proteomes" id="UP000799779">
    <property type="component" value="Unassembled WGS sequence"/>
</dbReference>
<evidence type="ECO:0000256" key="1">
    <source>
        <dbReference type="SAM" id="MobiDB-lite"/>
    </source>
</evidence>
<name>A0A6A5WJ80_9PLEO</name>
<feature type="region of interest" description="Disordered" evidence="1">
    <location>
        <begin position="269"/>
        <end position="292"/>
    </location>
</feature>
<feature type="compositionally biased region" description="Polar residues" evidence="1">
    <location>
        <begin position="272"/>
        <end position="283"/>
    </location>
</feature>
<accession>A0A6A5WJ80</accession>
<protein>
    <submittedName>
        <fullName evidence="2">Uncharacterized protein</fullName>
    </submittedName>
</protein>
<sequence length="355" mass="39161">MFTNQSVGGIEASVLRWEAAGKACLKDPFCRPTGLVRVGHLPLVLLVKDTGAGVERVCCCMSPLVKNTEKDDRLVVANWLCCIPPPLKSMAKDILMKSWRKKRVGLGPGVDLRGALVRMGEEELSDVQSGFMELKSPSEPDSASSTSSYTFEIDPWPDWNQIRNMLVDTQHTGDYLLYFCHQISKSPMFEARRAVARLSSSTRRSGRSRHGGMGGNLPVDLPLTTFAIEDLVVSLLCASSGRPLSTATSGKELDRSRKPLRASEGAVVVNGPSGQASQFQGTAATGGRYGPQRLENKSDDWEMDKLKLSRPLHVFYVYSMTDRVYPRIWRGLVSRDKKHPGIIFSALRDCERGSP</sequence>
<organism evidence="2 3">
    <name type="scientific">Amniculicola lignicola CBS 123094</name>
    <dbReference type="NCBI Taxonomy" id="1392246"/>
    <lineage>
        <taxon>Eukaryota</taxon>
        <taxon>Fungi</taxon>
        <taxon>Dikarya</taxon>
        <taxon>Ascomycota</taxon>
        <taxon>Pezizomycotina</taxon>
        <taxon>Dothideomycetes</taxon>
        <taxon>Pleosporomycetidae</taxon>
        <taxon>Pleosporales</taxon>
        <taxon>Amniculicolaceae</taxon>
        <taxon>Amniculicola</taxon>
    </lineage>
</organism>
<reference evidence="2" key="1">
    <citation type="journal article" date="2020" name="Stud. Mycol.">
        <title>101 Dothideomycetes genomes: a test case for predicting lifestyles and emergence of pathogens.</title>
        <authorList>
            <person name="Haridas S."/>
            <person name="Albert R."/>
            <person name="Binder M."/>
            <person name="Bloem J."/>
            <person name="Labutti K."/>
            <person name="Salamov A."/>
            <person name="Andreopoulos B."/>
            <person name="Baker S."/>
            <person name="Barry K."/>
            <person name="Bills G."/>
            <person name="Bluhm B."/>
            <person name="Cannon C."/>
            <person name="Castanera R."/>
            <person name="Culley D."/>
            <person name="Daum C."/>
            <person name="Ezra D."/>
            <person name="Gonzalez J."/>
            <person name="Henrissat B."/>
            <person name="Kuo A."/>
            <person name="Liang C."/>
            <person name="Lipzen A."/>
            <person name="Lutzoni F."/>
            <person name="Magnuson J."/>
            <person name="Mondo S."/>
            <person name="Nolan M."/>
            <person name="Ohm R."/>
            <person name="Pangilinan J."/>
            <person name="Park H.-J."/>
            <person name="Ramirez L."/>
            <person name="Alfaro M."/>
            <person name="Sun H."/>
            <person name="Tritt A."/>
            <person name="Yoshinaga Y."/>
            <person name="Zwiers L.-H."/>
            <person name="Turgeon B."/>
            <person name="Goodwin S."/>
            <person name="Spatafora J."/>
            <person name="Crous P."/>
            <person name="Grigoriev I."/>
        </authorList>
    </citation>
    <scope>NUCLEOTIDE SEQUENCE</scope>
    <source>
        <strain evidence="2">CBS 123094</strain>
    </source>
</reference>
<feature type="region of interest" description="Disordered" evidence="1">
    <location>
        <begin position="242"/>
        <end position="261"/>
    </location>
</feature>
<evidence type="ECO:0000313" key="2">
    <source>
        <dbReference type="EMBL" id="KAF2001960.1"/>
    </source>
</evidence>
<dbReference type="AlphaFoldDB" id="A0A6A5WJ80"/>
<proteinExistence type="predicted"/>
<dbReference type="EMBL" id="ML977580">
    <property type="protein sequence ID" value="KAF2001960.1"/>
    <property type="molecule type" value="Genomic_DNA"/>
</dbReference>